<dbReference type="Pfam" id="PF13624">
    <property type="entry name" value="SurA_N_3"/>
    <property type="match status" value="1"/>
</dbReference>
<dbReference type="PROSITE" id="PS50198">
    <property type="entry name" value="PPIC_PPIASE_2"/>
    <property type="match status" value="1"/>
</dbReference>
<dbReference type="Pfam" id="PF07833">
    <property type="entry name" value="Cu_amine_oxidN1"/>
    <property type="match status" value="1"/>
</dbReference>
<evidence type="ECO:0000256" key="3">
    <source>
        <dbReference type="ARBA" id="ARBA00022729"/>
    </source>
</evidence>
<reference evidence="8 9" key="1">
    <citation type="submission" date="2019-07" db="EMBL/GenBank/DDBJ databases">
        <title>Genomic Encyclopedia of Type Strains, Phase III (KMG-III): the genomes of soil and plant-associated and newly described type strains.</title>
        <authorList>
            <person name="Whitman W."/>
        </authorList>
    </citation>
    <scope>NUCLEOTIDE SEQUENCE [LARGE SCALE GENOMIC DNA]</scope>
    <source>
        <strain evidence="8 9">BL24</strain>
    </source>
</reference>
<dbReference type="RefSeq" id="WP_148931175.1">
    <property type="nucleotide sequence ID" value="NZ_VNHS01000008.1"/>
</dbReference>
<evidence type="ECO:0000313" key="9">
    <source>
        <dbReference type="Proteomes" id="UP000323257"/>
    </source>
</evidence>
<proteinExistence type="predicted"/>
<dbReference type="InterPro" id="IPR046357">
    <property type="entry name" value="PPIase_dom_sf"/>
</dbReference>
<protein>
    <recommendedName>
        <fullName evidence="2">peptidylprolyl isomerase</fullName>
        <ecNumber evidence="2">5.2.1.8</ecNumber>
    </recommendedName>
</protein>
<evidence type="ECO:0000259" key="7">
    <source>
        <dbReference type="PROSITE" id="PS50198"/>
    </source>
</evidence>
<evidence type="ECO:0000256" key="1">
    <source>
        <dbReference type="ARBA" id="ARBA00000971"/>
    </source>
</evidence>
<dbReference type="SUPFAM" id="SSF55383">
    <property type="entry name" value="Copper amine oxidase, domain N"/>
    <property type="match status" value="1"/>
</dbReference>
<comment type="caution">
    <text evidence="8">The sequence shown here is derived from an EMBL/GenBank/DDBJ whole genome shotgun (WGS) entry which is preliminary data.</text>
</comment>
<organism evidence="8 9">
    <name type="scientific">Paenibacillus methanolicus</name>
    <dbReference type="NCBI Taxonomy" id="582686"/>
    <lineage>
        <taxon>Bacteria</taxon>
        <taxon>Bacillati</taxon>
        <taxon>Bacillota</taxon>
        <taxon>Bacilli</taxon>
        <taxon>Bacillales</taxon>
        <taxon>Paenibacillaceae</taxon>
        <taxon>Paenibacillus</taxon>
    </lineage>
</organism>
<feature type="domain" description="PpiC" evidence="7">
    <location>
        <begin position="221"/>
        <end position="311"/>
    </location>
</feature>
<dbReference type="Gene3D" id="3.10.50.40">
    <property type="match status" value="1"/>
</dbReference>
<evidence type="ECO:0000256" key="6">
    <source>
        <dbReference type="PROSITE-ProRule" id="PRU00278"/>
    </source>
</evidence>
<sequence>MSKRMGNILFRRVGITTLVVAGMMLAAGAGAYAATKMTLIVNGKQSTVEPVSIKGVTYVPLRSAAEMLGAEVNYNGSTKSVLITSKSDTSPLGNDGNGVVGSVNGVPITKNQLYAAMVAVGGSQMLDNLIQEELVQQEAKKKGIVISDKDVEGEIAQIKKQFSSDSEFQAALQQSNMTLEDLKKQLPMQIRIRKLVELRAKVTDEEVKQYFEDNRATFDQAEEVKASHILVPTQAEADGIMKQLKEGADFAKLAKEKSIDTGSKNAGGDLGFFGRGVMVAEFEKAAFSLKVGELGGPIKTEFGYHIIKLTGHKDAKAATLEEKKAEIREQLVRQKVAELSPQLLGELKSKAKITKSLNVR</sequence>
<dbReference type="Gene3D" id="1.10.4030.10">
    <property type="entry name" value="Porin chaperone SurA, peptide-binding domain"/>
    <property type="match status" value="1"/>
</dbReference>
<dbReference type="Pfam" id="PF13616">
    <property type="entry name" value="Rotamase_3"/>
    <property type="match status" value="1"/>
</dbReference>
<dbReference type="SUPFAM" id="SSF54534">
    <property type="entry name" value="FKBP-like"/>
    <property type="match status" value="1"/>
</dbReference>
<comment type="catalytic activity">
    <reaction evidence="1">
        <text>[protein]-peptidylproline (omega=180) = [protein]-peptidylproline (omega=0)</text>
        <dbReference type="Rhea" id="RHEA:16237"/>
        <dbReference type="Rhea" id="RHEA-COMP:10747"/>
        <dbReference type="Rhea" id="RHEA-COMP:10748"/>
        <dbReference type="ChEBI" id="CHEBI:83833"/>
        <dbReference type="ChEBI" id="CHEBI:83834"/>
        <dbReference type="EC" id="5.2.1.8"/>
    </reaction>
</comment>
<evidence type="ECO:0000313" key="8">
    <source>
        <dbReference type="EMBL" id="TYP72559.1"/>
    </source>
</evidence>
<dbReference type="InterPro" id="IPR000297">
    <property type="entry name" value="PPIase_PpiC"/>
</dbReference>
<evidence type="ECO:0000256" key="2">
    <source>
        <dbReference type="ARBA" id="ARBA00013194"/>
    </source>
</evidence>
<evidence type="ECO:0000256" key="5">
    <source>
        <dbReference type="ARBA" id="ARBA00023235"/>
    </source>
</evidence>
<evidence type="ECO:0000256" key="4">
    <source>
        <dbReference type="ARBA" id="ARBA00023110"/>
    </source>
</evidence>
<gene>
    <name evidence="8" type="ORF">BCM02_108214</name>
</gene>
<dbReference type="EMBL" id="VNHS01000008">
    <property type="protein sequence ID" value="TYP72559.1"/>
    <property type="molecule type" value="Genomic_DNA"/>
</dbReference>
<dbReference type="GO" id="GO:0003755">
    <property type="term" value="F:peptidyl-prolyl cis-trans isomerase activity"/>
    <property type="evidence" value="ECO:0007669"/>
    <property type="project" value="UniProtKB-KW"/>
</dbReference>
<dbReference type="InterPro" id="IPR023058">
    <property type="entry name" value="PPIase_PpiC_CS"/>
</dbReference>
<dbReference type="OrthoDB" id="14196at2"/>
<dbReference type="InterPro" id="IPR027304">
    <property type="entry name" value="Trigger_fact/SurA_dom_sf"/>
</dbReference>
<dbReference type="PANTHER" id="PTHR47245:SF1">
    <property type="entry name" value="FOLDASE PROTEIN PRSA"/>
    <property type="match status" value="1"/>
</dbReference>
<keyword evidence="9" id="KW-1185">Reference proteome</keyword>
<dbReference type="SUPFAM" id="SSF109998">
    <property type="entry name" value="Triger factor/SurA peptide-binding domain-like"/>
    <property type="match status" value="1"/>
</dbReference>
<dbReference type="PANTHER" id="PTHR47245">
    <property type="entry name" value="PEPTIDYLPROLYL ISOMERASE"/>
    <property type="match status" value="1"/>
</dbReference>
<accession>A0A5S5C035</accession>
<keyword evidence="3" id="KW-0732">Signal</keyword>
<dbReference type="InterPro" id="IPR012854">
    <property type="entry name" value="Cu_amine_oxidase-like_N"/>
</dbReference>
<keyword evidence="4 6" id="KW-0697">Rotamase</keyword>
<dbReference type="InterPro" id="IPR036582">
    <property type="entry name" value="Mao_N_sf"/>
</dbReference>
<dbReference type="Proteomes" id="UP000323257">
    <property type="component" value="Unassembled WGS sequence"/>
</dbReference>
<dbReference type="AlphaFoldDB" id="A0A5S5C035"/>
<dbReference type="InterPro" id="IPR050245">
    <property type="entry name" value="PrsA_foldase"/>
</dbReference>
<dbReference type="EC" id="5.2.1.8" evidence="2"/>
<dbReference type="PROSITE" id="PS01096">
    <property type="entry name" value="PPIC_PPIASE_1"/>
    <property type="match status" value="1"/>
</dbReference>
<keyword evidence="5 6" id="KW-0413">Isomerase</keyword>
<name>A0A5S5C035_9BACL</name>